<keyword evidence="1" id="KW-0812">Transmembrane</keyword>
<keyword evidence="1" id="KW-1133">Transmembrane helix</keyword>
<dbReference type="RefSeq" id="WP_086554139.1">
    <property type="nucleotide sequence ID" value="NZ_JAERKZ010000003.1"/>
</dbReference>
<dbReference type="Pfam" id="PF11911">
    <property type="entry name" value="DUF3429"/>
    <property type="match status" value="1"/>
</dbReference>
<evidence type="ECO:0000313" key="2">
    <source>
        <dbReference type="EMBL" id="MCX2564096.1"/>
    </source>
</evidence>
<feature type="transmembrane region" description="Helical" evidence="1">
    <location>
        <begin position="134"/>
        <end position="155"/>
    </location>
</feature>
<sequence>MKKTSVIAGGLTIAGLLPFVFSAGCIVFFNSGVPVTNLLMAFVSYGAICLAFWGAVQWGLSLETDRAILVAGAESRDVVRLLLGVIPAALAWLAICLAFMWSAVMAVALLAVAVPLQGLAERAGWRRGMLPRGYMGLRWIAVAVMESCLLVVLMARLF</sequence>
<dbReference type="EMBL" id="JAPIUZ010000004">
    <property type="protein sequence ID" value="MCX2564096.1"/>
    <property type="molecule type" value="Genomic_DNA"/>
</dbReference>
<evidence type="ECO:0000313" key="3">
    <source>
        <dbReference type="Proteomes" id="UP001301152"/>
    </source>
</evidence>
<name>A0ABT3QFS5_9PROT</name>
<comment type="caution">
    <text evidence="2">The sequence shown here is derived from an EMBL/GenBank/DDBJ whole genome shotgun (WGS) entry which is preliminary data.</text>
</comment>
<protein>
    <submittedName>
        <fullName evidence="2">DUF3429 domain-containing protein</fullName>
    </submittedName>
</protein>
<organism evidence="2 3">
    <name type="scientific">Acetobacter thailandicus</name>
    <dbReference type="NCBI Taxonomy" id="1502842"/>
    <lineage>
        <taxon>Bacteria</taxon>
        <taxon>Pseudomonadati</taxon>
        <taxon>Pseudomonadota</taxon>
        <taxon>Alphaproteobacteria</taxon>
        <taxon>Acetobacterales</taxon>
        <taxon>Acetobacteraceae</taxon>
        <taxon>Acetobacter</taxon>
    </lineage>
</organism>
<accession>A0ABT3QFS5</accession>
<feature type="transmembrane region" description="Helical" evidence="1">
    <location>
        <begin position="38"/>
        <end position="60"/>
    </location>
</feature>
<keyword evidence="3" id="KW-1185">Reference proteome</keyword>
<dbReference type="PANTHER" id="PTHR15887">
    <property type="entry name" value="TRANSMEMBRANE PROTEIN 69"/>
    <property type="match status" value="1"/>
</dbReference>
<keyword evidence="1" id="KW-0472">Membrane</keyword>
<evidence type="ECO:0000256" key="1">
    <source>
        <dbReference type="SAM" id="Phobius"/>
    </source>
</evidence>
<dbReference type="Proteomes" id="UP001301152">
    <property type="component" value="Unassembled WGS sequence"/>
</dbReference>
<proteinExistence type="predicted"/>
<gene>
    <name evidence="2" type="ORF">OQ497_09000</name>
</gene>
<feature type="transmembrane region" description="Helical" evidence="1">
    <location>
        <begin position="81"/>
        <end position="114"/>
    </location>
</feature>
<reference evidence="2 3" key="1">
    <citation type="submission" date="2022-11" db="EMBL/GenBank/DDBJ databases">
        <title>Genome sequencing of Acetobacter type strain.</title>
        <authorList>
            <person name="Heo J."/>
            <person name="Lee D."/>
            <person name="Han B.-H."/>
            <person name="Hong S.-B."/>
            <person name="Kwon S.-W."/>
        </authorList>
    </citation>
    <scope>NUCLEOTIDE SEQUENCE [LARGE SCALE GENOMIC DNA]</scope>
    <source>
        <strain evidence="2 3">KACC 21253</strain>
    </source>
</reference>
<dbReference type="PROSITE" id="PS51257">
    <property type="entry name" value="PROKAR_LIPOPROTEIN"/>
    <property type="match status" value="1"/>
</dbReference>
<dbReference type="InterPro" id="IPR021836">
    <property type="entry name" value="DUF3429"/>
</dbReference>
<dbReference type="PANTHER" id="PTHR15887:SF1">
    <property type="entry name" value="TRANSMEMBRANE PROTEIN 69"/>
    <property type="match status" value="1"/>
</dbReference>